<evidence type="ECO:0000313" key="2">
    <source>
        <dbReference type="EMBL" id="GAA2240118.1"/>
    </source>
</evidence>
<feature type="region of interest" description="Disordered" evidence="1">
    <location>
        <begin position="208"/>
        <end position="231"/>
    </location>
</feature>
<evidence type="ECO:0000313" key="3">
    <source>
        <dbReference type="Proteomes" id="UP001500305"/>
    </source>
</evidence>
<comment type="caution">
    <text evidence="2">The sequence shown here is derived from an EMBL/GenBank/DDBJ whole genome shotgun (WGS) entry which is preliminary data.</text>
</comment>
<accession>A0ABN3DS70</accession>
<feature type="region of interest" description="Disordered" evidence="1">
    <location>
        <begin position="150"/>
        <end position="170"/>
    </location>
</feature>
<evidence type="ECO:0000256" key="1">
    <source>
        <dbReference type="SAM" id="MobiDB-lite"/>
    </source>
</evidence>
<gene>
    <name evidence="2" type="ORF">GCM10010430_21950</name>
</gene>
<name>A0ABN3DS70_9ACTN</name>
<feature type="compositionally biased region" description="Polar residues" evidence="1">
    <location>
        <begin position="156"/>
        <end position="168"/>
    </location>
</feature>
<evidence type="ECO:0008006" key="4">
    <source>
        <dbReference type="Google" id="ProtNLM"/>
    </source>
</evidence>
<reference evidence="2 3" key="1">
    <citation type="journal article" date="2019" name="Int. J. Syst. Evol. Microbiol.">
        <title>The Global Catalogue of Microorganisms (GCM) 10K type strain sequencing project: providing services to taxonomists for standard genome sequencing and annotation.</title>
        <authorList>
            <consortium name="The Broad Institute Genomics Platform"/>
            <consortium name="The Broad Institute Genome Sequencing Center for Infectious Disease"/>
            <person name="Wu L."/>
            <person name="Ma J."/>
        </authorList>
    </citation>
    <scope>NUCLEOTIDE SEQUENCE [LARGE SCALE GENOMIC DNA]</scope>
    <source>
        <strain evidence="2 3">JCM 7356</strain>
    </source>
</reference>
<organism evidence="2 3">
    <name type="scientific">Kitasatospora cystarginea</name>
    <dbReference type="NCBI Taxonomy" id="58350"/>
    <lineage>
        <taxon>Bacteria</taxon>
        <taxon>Bacillati</taxon>
        <taxon>Actinomycetota</taxon>
        <taxon>Actinomycetes</taxon>
        <taxon>Kitasatosporales</taxon>
        <taxon>Streptomycetaceae</taxon>
        <taxon>Kitasatospora</taxon>
    </lineage>
</organism>
<protein>
    <recommendedName>
        <fullName evidence="4">Secreted protein</fullName>
    </recommendedName>
</protein>
<dbReference type="EMBL" id="BAAATR010000007">
    <property type="protein sequence ID" value="GAA2240118.1"/>
    <property type="molecule type" value="Genomic_DNA"/>
</dbReference>
<sequence length="231" mass="23654">MRAVLGAAAALRLGLAEVEADGVAVGDGDAVGDGVAVGEAVAVGDGVAVGLLAETAAEVVRPSTAPAATVMAVIFTGRMGSLPSGTTWLASHTDGRAWLPPTVGRCPAGRDRRWADRVIRQCSVPSETRGSVRWVAAAVSSARSPVATAAAGSDGTARSRTCSGSAGTWTKPPRTVDRRFFAIITDLVGTPAELLDPASDSVAWRTVPTPWGNSARPHDNTTYTPPRFPGQ</sequence>
<dbReference type="Proteomes" id="UP001500305">
    <property type="component" value="Unassembled WGS sequence"/>
</dbReference>
<keyword evidence="3" id="KW-1185">Reference proteome</keyword>
<proteinExistence type="predicted"/>